<dbReference type="NCBIfam" id="TIGR01447">
    <property type="entry name" value="recD"/>
    <property type="match status" value="1"/>
</dbReference>
<evidence type="ECO:0000256" key="4">
    <source>
        <dbReference type="ARBA" id="ARBA00022801"/>
    </source>
</evidence>
<dbReference type="KEGG" id="dto:TOL2_C41880"/>
<evidence type="ECO:0000256" key="1">
    <source>
        <dbReference type="ARBA" id="ARBA00022722"/>
    </source>
</evidence>
<dbReference type="EC" id="3.1.11.5" evidence="13"/>
<evidence type="ECO:0000256" key="5">
    <source>
        <dbReference type="ARBA" id="ARBA00022806"/>
    </source>
</evidence>
<keyword evidence="6" id="KW-0269">Exonuclease</keyword>
<dbReference type="InterPro" id="IPR006344">
    <property type="entry name" value="RecD"/>
</dbReference>
<keyword evidence="9" id="KW-0234">DNA repair</keyword>
<evidence type="ECO:0000259" key="11">
    <source>
        <dbReference type="Pfam" id="PF13538"/>
    </source>
</evidence>
<dbReference type="HOGENOM" id="CLU_007524_1_2_7"/>
<keyword evidence="5" id="KW-0347">Helicase</keyword>
<keyword evidence="10" id="KW-0413">Isomerase</keyword>
<evidence type="ECO:0000256" key="3">
    <source>
        <dbReference type="ARBA" id="ARBA00022763"/>
    </source>
</evidence>
<protein>
    <submittedName>
        <fullName evidence="13">RecD: exodeoxyribonuclease V, alpha subunit</fullName>
        <ecNumber evidence="13">3.1.11.5</ecNumber>
    </submittedName>
</protein>
<dbReference type="AlphaFoldDB" id="K0NCR1"/>
<name>K0NCR1_DESTT</name>
<accession>K0NCR1</accession>
<evidence type="ECO:0000256" key="6">
    <source>
        <dbReference type="ARBA" id="ARBA00022839"/>
    </source>
</evidence>
<dbReference type="Pfam" id="PF13538">
    <property type="entry name" value="UvrD_C_2"/>
    <property type="match status" value="1"/>
</dbReference>
<evidence type="ECO:0000256" key="2">
    <source>
        <dbReference type="ARBA" id="ARBA00022741"/>
    </source>
</evidence>
<dbReference type="InterPro" id="IPR027785">
    <property type="entry name" value="UvrD-like_helicase_C"/>
</dbReference>
<feature type="domain" description="UvrD-like helicase C-terminal" evidence="11">
    <location>
        <begin position="598"/>
        <end position="645"/>
    </location>
</feature>
<dbReference type="InterPro" id="IPR049550">
    <property type="entry name" value="RecD_N"/>
</dbReference>
<sequence>MSCFKKEIPMILTVDPHDLVQTWTDRGWLRPLDRAFVMFLGRQEKDASALVLIGAALAGHQLGRGHVCLDLSAALADPDATLSLPPEGETGELMPPKPSQILYNITQAQWEESLGASSLVGTDTAATPLVLNSGRLYLRRYWHYTRRVAEEILFRVGQTFPVPDNLENRLDKLFAPLRTPMETQKKQVHWQSIAAAVAATSAFSVISGGPGTGKTTTVVQLLGLLQGLAMEKNKVLRIRLAAPTGKAAARLTESISKAMDRLPKEIGAKMPTKVSTLHRLLGSRPDSRNFIHNRHNPLHVDLLVVDEASMIDLEMMDALLGALPSTARLILLGDKDQLASVEAGSVLGDLCANAANPCYRAETVNWIQQSTGFDVSAFSGPGSDLDQQIVVLRKSHRFGEQSGIGALARSVNQGDKKRVVDVWNQSFPDIVHLMINTCDDKGFRHLVLDGNPNAFAPKKDQDRPNGYRAYLESMAQGPGKWESETAWLWAVLDNFNRFQVLTPLRKGSRGVEGLNTMIANILYQSGLIRSTRGWYPGRPVLVTRNDYSLGLMNGDIGIVLLVMDEHNPSIRGLRVVFPMADGSLKRVLPSRLGEVETVYAMTVHKSQGSEFDHTALVLPDTMSPVLTRELVYTGITRARSWFTLVGAHDNILSSAVGQRTHRASGLGDLIR</sequence>
<proteinExistence type="inferred from homology"/>
<dbReference type="GO" id="GO:0003677">
    <property type="term" value="F:DNA binding"/>
    <property type="evidence" value="ECO:0007669"/>
    <property type="project" value="UniProtKB-KW"/>
</dbReference>
<dbReference type="STRING" id="651182.TOL2_C41880"/>
<dbReference type="InterPro" id="IPR041851">
    <property type="entry name" value="RecD_N_sf"/>
</dbReference>
<dbReference type="Pfam" id="PF21185">
    <property type="entry name" value="RecD_N"/>
    <property type="match status" value="1"/>
</dbReference>
<evidence type="ECO:0000256" key="10">
    <source>
        <dbReference type="ARBA" id="ARBA00023235"/>
    </source>
</evidence>
<organism evidence="13 14">
    <name type="scientific">Desulfobacula toluolica (strain DSM 7467 / Tol2)</name>
    <dbReference type="NCBI Taxonomy" id="651182"/>
    <lineage>
        <taxon>Bacteria</taxon>
        <taxon>Pseudomonadati</taxon>
        <taxon>Thermodesulfobacteriota</taxon>
        <taxon>Desulfobacteria</taxon>
        <taxon>Desulfobacterales</taxon>
        <taxon>Desulfobacteraceae</taxon>
        <taxon>Desulfobacula</taxon>
    </lineage>
</organism>
<keyword evidence="4 13" id="KW-0378">Hydrolase</keyword>
<keyword evidence="2" id="KW-0547">Nucleotide-binding</keyword>
<dbReference type="Proteomes" id="UP000007347">
    <property type="component" value="Chromosome"/>
</dbReference>
<dbReference type="PANTHER" id="PTHR43788:SF6">
    <property type="entry name" value="DNA HELICASE B"/>
    <property type="match status" value="1"/>
</dbReference>
<dbReference type="CDD" id="cd17933">
    <property type="entry name" value="DEXSc_RecD-like"/>
    <property type="match status" value="1"/>
</dbReference>
<reference evidence="13 14" key="1">
    <citation type="journal article" date="2013" name="Environ. Microbiol.">
        <title>Complete genome, catabolic sub-proteomes and key-metabolites of Desulfobacula toluolica Tol2, a marine, aromatic compound-degrading, sulfate-reducing bacterium.</title>
        <authorList>
            <person name="Wohlbrand L."/>
            <person name="Jacob J.H."/>
            <person name="Kube M."/>
            <person name="Mussmann M."/>
            <person name="Jarling R."/>
            <person name="Beck A."/>
            <person name="Amann R."/>
            <person name="Wilkes H."/>
            <person name="Reinhardt R."/>
            <person name="Rabus R."/>
        </authorList>
    </citation>
    <scope>NUCLEOTIDE SEQUENCE [LARGE SCALE GENOMIC DNA]</scope>
    <source>
        <strain evidence="14">DSM 7467 / Tol2</strain>
    </source>
</reference>
<feature type="domain" description="RecBCD enzyme subunit RecD N-terminal" evidence="12">
    <location>
        <begin position="26"/>
        <end position="137"/>
    </location>
</feature>
<dbReference type="GO" id="GO:0006302">
    <property type="term" value="P:double-strand break repair"/>
    <property type="evidence" value="ECO:0007669"/>
    <property type="project" value="InterPro"/>
</dbReference>
<dbReference type="Gene3D" id="3.40.50.300">
    <property type="entry name" value="P-loop containing nucleotide triphosphate hydrolases"/>
    <property type="match status" value="3"/>
</dbReference>
<evidence type="ECO:0000256" key="9">
    <source>
        <dbReference type="ARBA" id="ARBA00023204"/>
    </source>
</evidence>
<evidence type="ECO:0000313" key="14">
    <source>
        <dbReference type="Proteomes" id="UP000007347"/>
    </source>
</evidence>
<evidence type="ECO:0000256" key="7">
    <source>
        <dbReference type="ARBA" id="ARBA00022840"/>
    </source>
</evidence>
<dbReference type="PATRIC" id="fig|651182.5.peg.4927"/>
<dbReference type="GO" id="GO:0006310">
    <property type="term" value="P:DNA recombination"/>
    <property type="evidence" value="ECO:0007669"/>
    <property type="project" value="InterPro"/>
</dbReference>
<gene>
    <name evidence="13" type="primary">recD</name>
    <name evidence="13" type="ordered locus">TOL2_C41880</name>
</gene>
<dbReference type="Gene3D" id="1.10.10.1020">
    <property type="entry name" value="RecBCD complex, subunit RecD, N-terminal domain"/>
    <property type="match status" value="1"/>
</dbReference>
<keyword evidence="14" id="KW-1185">Reference proteome</keyword>
<dbReference type="SUPFAM" id="SSF52540">
    <property type="entry name" value="P-loop containing nucleoside triphosphate hydrolases"/>
    <property type="match status" value="2"/>
</dbReference>
<evidence type="ECO:0000313" key="13">
    <source>
        <dbReference type="EMBL" id="CCK82344.1"/>
    </source>
</evidence>
<keyword evidence="1" id="KW-0540">Nuclease</keyword>
<dbReference type="Pfam" id="PF13245">
    <property type="entry name" value="AAA_19"/>
    <property type="match status" value="1"/>
</dbReference>
<dbReference type="OrthoDB" id="9763659at2"/>
<keyword evidence="8" id="KW-0238">DNA-binding</keyword>
<evidence type="ECO:0000259" key="12">
    <source>
        <dbReference type="Pfam" id="PF21185"/>
    </source>
</evidence>
<dbReference type="PANTHER" id="PTHR43788">
    <property type="entry name" value="DNA2/NAM7 HELICASE FAMILY MEMBER"/>
    <property type="match status" value="1"/>
</dbReference>
<dbReference type="GO" id="GO:0005524">
    <property type="term" value="F:ATP binding"/>
    <property type="evidence" value="ECO:0007669"/>
    <property type="project" value="UniProtKB-KW"/>
</dbReference>
<dbReference type="GO" id="GO:0008854">
    <property type="term" value="F:exodeoxyribonuclease V activity"/>
    <property type="evidence" value="ECO:0007669"/>
    <property type="project" value="UniProtKB-EC"/>
</dbReference>
<keyword evidence="3" id="KW-0227">DNA damage</keyword>
<dbReference type="InterPro" id="IPR050534">
    <property type="entry name" value="Coronavir_polyprotein_1ab"/>
</dbReference>
<dbReference type="InterPro" id="IPR027417">
    <property type="entry name" value="P-loop_NTPase"/>
</dbReference>
<dbReference type="GO" id="GO:0009338">
    <property type="term" value="C:exodeoxyribonuclease V complex"/>
    <property type="evidence" value="ECO:0007669"/>
    <property type="project" value="InterPro"/>
</dbReference>
<dbReference type="EMBL" id="FO203503">
    <property type="protein sequence ID" value="CCK82344.1"/>
    <property type="molecule type" value="Genomic_DNA"/>
</dbReference>
<dbReference type="HAMAP" id="MF_01487">
    <property type="entry name" value="RecD"/>
    <property type="match status" value="1"/>
</dbReference>
<keyword evidence="7" id="KW-0067">ATP-binding</keyword>
<dbReference type="GO" id="GO:0017116">
    <property type="term" value="F:single-stranded DNA helicase activity"/>
    <property type="evidence" value="ECO:0007669"/>
    <property type="project" value="TreeGrafter"/>
</dbReference>
<dbReference type="CDD" id="cd18809">
    <property type="entry name" value="SF1_C_RecD"/>
    <property type="match status" value="1"/>
</dbReference>
<evidence type="ECO:0000256" key="8">
    <source>
        <dbReference type="ARBA" id="ARBA00023125"/>
    </source>
</evidence>